<dbReference type="EMBL" id="JAINDJ010000005">
    <property type="protein sequence ID" value="KAG9445628.1"/>
    <property type="molecule type" value="Genomic_DNA"/>
</dbReference>
<dbReference type="InterPro" id="IPR036291">
    <property type="entry name" value="NAD(P)-bd_dom_sf"/>
</dbReference>
<evidence type="ECO:0000313" key="1">
    <source>
        <dbReference type="EMBL" id="KAG9445628.1"/>
    </source>
</evidence>
<comment type="caution">
    <text evidence="1">The sequence shown here is derived from an EMBL/GenBank/DDBJ whole genome shotgun (WGS) entry which is preliminary data.</text>
</comment>
<name>A0AAV7EA11_ARIFI</name>
<proteinExistence type="predicted"/>
<gene>
    <name evidence="1" type="ORF">H6P81_011756</name>
</gene>
<organism evidence="1 2">
    <name type="scientific">Aristolochia fimbriata</name>
    <name type="common">White veined hardy Dutchman's pipe vine</name>
    <dbReference type="NCBI Taxonomy" id="158543"/>
    <lineage>
        <taxon>Eukaryota</taxon>
        <taxon>Viridiplantae</taxon>
        <taxon>Streptophyta</taxon>
        <taxon>Embryophyta</taxon>
        <taxon>Tracheophyta</taxon>
        <taxon>Spermatophyta</taxon>
        <taxon>Magnoliopsida</taxon>
        <taxon>Magnoliidae</taxon>
        <taxon>Piperales</taxon>
        <taxon>Aristolochiaceae</taxon>
        <taxon>Aristolochia</taxon>
    </lineage>
</organism>
<keyword evidence="2" id="KW-1185">Reference proteome</keyword>
<protein>
    <submittedName>
        <fullName evidence="1">Uncharacterized protein</fullName>
    </submittedName>
</protein>
<reference evidence="1 2" key="1">
    <citation type="submission" date="2021-07" db="EMBL/GenBank/DDBJ databases">
        <title>The Aristolochia fimbriata genome: insights into angiosperm evolution, floral development and chemical biosynthesis.</title>
        <authorList>
            <person name="Jiao Y."/>
        </authorList>
    </citation>
    <scope>NUCLEOTIDE SEQUENCE [LARGE SCALE GENOMIC DNA]</scope>
    <source>
        <strain evidence="1">IBCAS-2021</strain>
        <tissue evidence="1">Leaf</tissue>
    </source>
</reference>
<evidence type="ECO:0000313" key="2">
    <source>
        <dbReference type="Proteomes" id="UP000825729"/>
    </source>
</evidence>
<dbReference type="AlphaFoldDB" id="A0AAV7EA11"/>
<sequence length="112" mass="12843">MLLCRKHGTQGRINALVNYAGLRDIVHSPLNLTEEDWNEVLRTNLTRSLLVANSSRKQNLQNNSATQEYVDSFGQRLSCSQRREHILFARLPVHPTVLDKCTQISRHLKLHG</sequence>
<dbReference type="Gene3D" id="3.40.50.720">
    <property type="entry name" value="NAD(P)-binding Rossmann-like Domain"/>
    <property type="match status" value="1"/>
</dbReference>
<accession>A0AAV7EA11</accession>
<dbReference type="Proteomes" id="UP000825729">
    <property type="component" value="Unassembled WGS sequence"/>
</dbReference>
<dbReference type="SUPFAM" id="SSF51735">
    <property type="entry name" value="NAD(P)-binding Rossmann-fold domains"/>
    <property type="match status" value="1"/>
</dbReference>